<dbReference type="PROSITE" id="PS51257">
    <property type="entry name" value="PROKAR_LIPOPROTEIN"/>
    <property type="match status" value="1"/>
</dbReference>
<evidence type="ECO:0008006" key="4">
    <source>
        <dbReference type="Google" id="ProtNLM"/>
    </source>
</evidence>
<keyword evidence="1" id="KW-0732">Signal</keyword>
<proteinExistence type="predicted"/>
<feature type="signal peptide" evidence="1">
    <location>
        <begin position="1"/>
        <end position="25"/>
    </location>
</feature>
<sequence>MIHLKQTWATLAAICLISVLFTSCGKKTSDDPNPDDSKTTSTSYQPLTVNSTWTYLTDYPTTDNVVLTATASTQTFNNKAYTVVQSKGAKLGSQNQYFYNANHLYNYRVPIDGMGTIDFTYLNDNAAVNATWKANVTDNGSLNGIPAQMTGTITEKGITKTVSGKQYTDVIHTTILLQYNVASTYTTFATYEFYVAKGIGIIEMDSSTFGLTSTLKLQSYQIK</sequence>
<dbReference type="RefSeq" id="WP_273630977.1">
    <property type="nucleotide sequence ID" value="NZ_CP117167.1"/>
</dbReference>
<feature type="chain" id="PRO_5045622912" description="Lipoprotein" evidence="1">
    <location>
        <begin position="26"/>
        <end position="223"/>
    </location>
</feature>
<evidence type="ECO:0000256" key="1">
    <source>
        <dbReference type="SAM" id="SignalP"/>
    </source>
</evidence>
<protein>
    <recommendedName>
        <fullName evidence="4">Lipoprotein</fullName>
    </recommendedName>
</protein>
<name>A0ABY7T9B6_9SPHI</name>
<accession>A0ABY7T9B6</accession>
<organism evidence="2 3">
    <name type="scientific">Mucilaginibacter jinjuensis</name>
    <dbReference type="NCBI Taxonomy" id="1176721"/>
    <lineage>
        <taxon>Bacteria</taxon>
        <taxon>Pseudomonadati</taxon>
        <taxon>Bacteroidota</taxon>
        <taxon>Sphingobacteriia</taxon>
        <taxon>Sphingobacteriales</taxon>
        <taxon>Sphingobacteriaceae</taxon>
        <taxon>Mucilaginibacter</taxon>
    </lineage>
</organism>
<reference evidence="2 3" key="1">
    <citation type="submission" date="2023-02" db="EMBL/GenBank/DDBJ databases">
        <title>Genome sequence of Mucilaginibacter jinjuensis strain KACC 16571.</title>
        <authorList>
            <person name="Kim S."/>
            <person name="Heo J."/>
            <person name="Kwon S.-W."/>
        </authorList>
    </citation>
    <scope>NUCLEOTIDE SEQUENCE [LARGE SCALE GENOMIC DNA]</scope>
    <source>
        <strain evidence="2 3">KACC 16571</strain>
    </source>
</reference>
<dbReference type="Proteomes" id="UP001216139">
    <property type="component" value="Chromosome"/>
</dbReference>
<evidence type="ECO:0000313" key="3">
    <source>
        <dbReference type="Proteomes" id="UP001216139"/>
    </source>
</evidence>
<evidence type="ECO:0000313" key="2">
    <source>
        <dbReference type="EMBL" id="WCT12715.1"/>
    </source>
</evidence>
<dbReference type="EMBL" id="CP117167">
    <property type="protein sequence ID" value="WCT12715.1"/>
    <property type="molecule type" value="Genomic_DNA"/>
</dbReference>
<gene>
    <name evidence="2" type="ORF">PQO05_02060</name>
</gene>
<keyword evidence="3" id="KW-1185">Reference proteome</keyword>